<evidence type="ECO:0000256" key="1">
    <source>
        <dbReference type="SAM" id="MobiDB-lite"/>
    </source>
</evidence>
<evidence type="ECO:0000313" key="3">
    <source>
        <dbReference type="EMBL" id="QNH96799.1"/>
    </source>
</evidence>
<dbReference type="Proteomes" id="UP000515275">
    <property type="component" value="Chromosome"/>
</dbReference>
<dbReference type="EMBL" id="CP046883">
    <property type="protein sequence ID" value="QNH96799.1"/>
    <property type="molecule type" value="Genomic_DNA"/>
</dbReference>
<feature type="region of interest" description="Disordered" evidence="1">
    <location>
        <begin position="176"/>
        <end position="216"/>
    </location>
</feature>
<organism evidence="3 4">
    <name type="scientific">Corynebacterium anserum</name>
    <dbReference type="NCBI Taxonomy" id="2684406"/>
    <lineage>
        <taxon>Bacteria</taxon>
        <taxon>Bacillati</taxon>
        <taxon>Actinomycetota</taxon>
        <taxon>Actinomycetes</taxon>
        <taxon>Mycobacteriales</taxon>
        <taxon>Corynebacteriaceae</taxon>
        <taxon>Corynebacterium</taxon>
    </lineage>
</organism>
<proteinExistence type="predicted"/>
<dbReference type="RefSeq" id="WP_185770561.1">
    <property type="nucleotide sequence ID" value="NZ_CP046883.1"/>
</dbReference>
<dbReference type="Pfam" id="PF13630">
    <property type="entry name" value="SdpI"/>
    <property type="match status" value="1"/>
</dbReference>
<keyword evidence="2" id="KW-0812">Transmembrane</keyword>
<keyword evidence="2" id="KW-0472">Membrane</keyword>
<keyword evidence="2" id="KW-1133">Transmembrane helix</keyword>
<evidence type="ECO:0000313" key="4">
    <source>
        <dbReference type="Proteomes" id="UP000515275"/>
    </source>
</evidence>
<keyword evidence="4" id="KW-1185">Reference proteome</keyword>
<sequence length="216" mass="21775">MNILSIIVGVLGVAMLIIGVMSVTGTLPGNPVIGLRIPEVRKSQDYWITAHKIAGPAWTGSGLALMASAAIAWEATGWLWLIVGLLVIAAVFLLGLGAALAGHAMATIDAQAEKEAEAATTCCSAGASTPTSHAHDADVVTPEACASGQACGSCTLNGSCEGGGAAFDACHTTEQTHAPDQAPEHTADSHAPQAATSTPALDLDAARRAAATQDQR</sequence>
<accession>A0A7G7YQM9</accession>
<reference evidence="3 4" key="1">
    <citation type="submission" date="2019-12" db="EMBL/GenBank/DDBJ databases">
        <title>Corynebacterium sp. nov., isolated from feces of the Anser Albifrons in China.</title>
        <authorList>
            <person name="Liu Q."/>
        </authorList>
    </citation>
    <scope>NUCLEOTIDE SEQUENCE [LARGE SCALE GENOMIC DNA]</scope>
    <source>
        <strain evidence="3 4">23H37-10</strain>
    </source>
</reference>
<feature type="compositionally biased region" description="Low complexity" evidence="1">
    <location>
        <begin position="200"/>
        <end position="216"/>
    </location>
</feature>
<gene>
    <name evidence="3" type="ORF">GP473_09230</name>
</gene>
<evidence type="ECO:0000256" key="2">
    <source>
        <dbReference type="SAM" id="Phobius"/>
    </source>
</evidence>
<feature type="transmembrane region" description="Helical" evidence="2">
    <location>
        <begin position="6"/>
        <end position="33"/>
    </location>
</feature>
<dbReference type="InterPro" id="IPR025962">
    <property type="entry name" value="SdpI/YhfL"/>
</dbReference>
<dbReference type="AlphaFoldDB" id="A0A7G7YQM9"/>
<name>A0A7G7YQM9_9CORY</name>
<protein>
    <submittedName>
        <fullName evidence="3">Uncharacterized protein</fullName>
    </submittedName>
</protein>
<dbReference type="KEGG" id="cans:GP473_09230"/>
<feature type="transmembrane region" description="Helical" evidence="2">
    <location>
        <begin position="79"/>
        <end position="101"/>
    </location>
</feature>